<keyword evidence="3" id="KW-1185">Reference proteome</keyword>
<keyword evidence="1" id="KW-0812">Transmembrane</keyword>
<reference evidence="2" key="1">
    <citation type="submission" date="2006-10" db="EMBL/GenBank/DDBJ databases">
        <authorList>
            <person name="Amadeo P."/>
            <person name="Zhao Q."/>
            <person name="Wortman J."/>
            <person name="Fraser-Liggett C."/>
            <person name="Carlton J."/>
        </authorList>
    </citation>
    <scope>NUCLEOTIDE SEQUENCE</scope>
    <source>
        <strain evidence="2">G3</strain>
    </source>
</reference>
<dbReference type="RefSeq" id="XP_001304897.1">
    <property type="nucleotide sequence ID" value="XM_001304896.1"/>
</dbReference>
<feature type="transmembrane region" description="Helical" evidence="1">
    <location>
        <begin position="256"/>
        <end position="280"/>
    </location>
</feature>
<keyword evidence="1" id="KW-1133">Transmembrane helix</keyword>
<proteinExistence type="predicted"/>
<feature type="transmembrane region" description="Helical" evidence="1">
    <location>
        <begin position="29"/>
        <end position="47"/>
    </location>
</feature>
<name>A2FT02_TRIV3</name>
<evidence type="ECO:0000313" key="3">
    <source>
        <dbReference type="Proteomes" id="UP000001542"/>
    </source>
</evidence>
<dbReference type="Proteomes" id="UP000001542">
    <property type="component" value="Unassembled WGS sequence"/>
</dbReference>
<reference evidence="2" key="2">
    <citation type="journal article" date="2007" name="Science">
        <title>Draft genome sequence of the sexually transmitted pathogen Trichomonas vaginalis.</title>
        <authorList>
            <person name="Carlton J.M."/>
            <person name="Hirt R.P."/>
            <person name="Silva J.C."/>
            <person name="Delcher A.L."/>
            <person name="Schatz M."/>
            <person name="Zhao Q."/>
            <person name="Wortman J.R."/>
            <person name="Bidwell S.L."/>
            <person name="Alsmark U.C.M."/>
            <person name="Besteiro S."/>
            <person name="Sicheritz-Ponten T."/>
            <person name="Noel C.J."/>
            <person name="Dacks J.B."/>
            <person name="Foster P.G."/>
            <person name="Simillion C."/>
            <person name="Van de Peer Y."/>
            <person name="Miranda-Saavedra D."/>
            <person name="Barton G.J."/>
            <person name="Westrop G.D."/>
            <person name="Mueller S."/>
            <person name="Dessi D."/>
            <person name="Fiori P.L."/>
            <person name="Ren Q."/>
            <person name="Paulsen I."/>
            <person name="Zhang H."/>
            <person name="Bastida-Corcuera F.D."/>
            <person name="Simoes-Barbosa A."/>
            <person name="Brown M.T."/>
            <person name="Hayes R.D."/>
            <person name="Mukherjee M."/>
            <person name="Okumura C.Y."/>
            <person name="Schneider R."/>
            <person name="Smith A.J."/>
            <person name="Vanacova S."/>
            <person name="Villalvazo M."/>
            <person name="Haas B.J."/>
            <person name="Pertea M."/>
            <person name="Feldblyum T.V."/>
            <person name="Utterback T.R."/>
            <person name="Shu C.L."/>
            <person name="Osoegawa K."/>
            <person name="de Jong P.J."/>
            <person name="Hrdy I."/>
            <person name="Horvathova L."/>
            <person name="Zubacova Z."/>
            <person name="Dolezal P."/>
            <person name="Malik S.B."/>
            <person name="Logsdon J.M. Jr."/>
            <person name="Henze K."/>
            <person name="Gupta A."/>
            <person name="Wang C.C."/>
            <person name="Dunne R.L."/>
            <person name="Upcroft J.A."/>
            <person name="Upcroft P."/>
            <person name="White O."/>
            <person name="Salzberg S.L."/>
            <person name="Tang P."/>
            <person name="Chiu C.-H."/>
            <person name="Lee Y.-S."/>
            <person name="Embley T.M."/>
            <person name="Coombs G.H."/>
            <person name="Mottram J.C."/>
            <person name="Tachezy J."/>
            <person name="Fraser-Liggett C.M."/>
            <person name="Johnson P.J."/>
        </authorList>
    </citation>
    <scope>NUCLEOTIDE SEQUENCE [LARGE SCALE GENOMIC DNA]</scope>
    <source>
        <strain evidence="2">G3</strain>
    </source>
</reference>
<dbReference type="VEuPathDB" id="TrichDB:TVAG_387450"/>
<feature type="transmembrane region" description="Helical" evidence="1">
    <location>
        <begin position="142"/>
        <end position="160"/>
    </location>
</feature>
<evidence type="ECO:0000313" key="2">
    <source>
        <dbReference type="EMBL" id="EAX91967.1"/>
    </source>
</evidence>
<feature type="transmembrane region" description="Helical" evidence="1">
    <location>
        <begin position="109"/>
        <end position="130"/>
    </location>
</feature>
<feature type="transmembrane region" description="Helical" evidence="1">
    <location>
        <begin position="180"/>
        <end position="201"/>
    </location>
</feature>
<protein>
    <submittedName>
        <fullName evidence="2">Uncharacterized protein</fullName>
    </submittedName>
</protein>
<accession>A2FT02</accession>
<dbReference type="KEGG" id="tva:4749671"/>
<sequence>MSSNSYLIDFPNCLINCTLKTTFVCDHPSQYAAIVINLLLMLPYLYIGIKLLRETNAIKRHIALPDLCYCFTFPVTMGLKMLSKYAFYYDQHFNDHDYYNRLSKVWEDLYTFSLALYFACVCKILVVFGTFGAKVLYVISKILQYVFAISTLVRSIIIPIETEIMQKLERYLYGQGYLNTVNYLQVTIFALSIIILGICFVQSNIQNYFPPKLRTPMKISIMSVGIGIFIGTIIDGALDSYYFLQLRYINLSLFKYVGTAILIIHNYIVDIPFLIIVYMLSVQEFSADDSSKPASEMEFDDQLVGV</sequence>
<dbReference type="EMBL" id="DS113999">
    <property type="protein sequence ID" value="EAX91967.1"/>
    <property type="molecule type" value="Genomic_DNA"/>
</dbReference>
<dbReference type="VEuPathDB" id="TrichDB:TVAGG3_0768780"/>
<organism evidence="2 3">
    <name type="scientific">Trichomonas vaginalis (strain ATCC PRA-98 / G3)</name>
    <dbReference type="NCBI Taxonomy" id="412133"/>
    <lineage>
        <taxon>Eukaryota</taxon>
        <taxon>Metamonada</taxon>
        <taxon>Parabasalia</taxon>
        <taxon>Trichomonadida</taxon>
        <taxon>Trichomonadidae</taxon>
        <taxon>Trichomonas</taxon>
    </lineage>
</organism>
<keyword evidence="1" id="KW-0472">Membrane</keyword>
<dbReference type="AlphaFoldDB" id="A2FT02"/>
<gene>
    <name evidence="2" type="ORF">TVAG_387450</name>
</gene>
<evidence type="ECO:0000256" key="1">
    <source>
        <dbReference type="SAM" id="Phobius"/>
    </source>
</evidence>
<feature type="transmembrane region" description="Helical" evidence="1">
    <location>
        <begin position="221"/>
        <end position="244"/>
    </location>
</feature>
<dbReference type="InParanoid" id="A2FT02"/>